<proteinExistence type="predicted"/>
<dbReference type="Proteomes" id="UP001231736">
    <property type="component" value="Unassembled WGS sequence"/>
</dbReference>
<accession>A0AAJ6NC10</accession>
<dbReference type="SUPFAM" id="SSF53474">
    <property type="entry name" value="alpha/beta-Hydrolases"/>
    <property type="match status" value="1"/>
</dbReference>
<evidence type="ECO:0000256" key="2">
    <source>
        <dbReference type="ARBA" id="ARBA00022963"/>
    </source>
</evidence>
<dbReference type="PANTHER" id="PTHR10272:SF0">
    <property type="entry name" value="PLATELET-ACTIVATING FACTOR ACETYLHYDROLASE"/>
    <property type="match status" value="1"/>
</dbReference>
<evidence type="ECO:0000256" key="3">
    <source>
        <dbReference type="ARBA" id="ARBA00023098"/>
    </source>
</evidence>
<keyword evidence="1" id="KW-0378">Hydrolase</keyword>
<organism evidence="5 6">
    <name type="scientific">Phocoenobacter skyensis</name>
    <dbReference type="NCBI Taxonomy" id="97481"/>
    <lineage>
        <taxon>Bacteria</taxon>
        <taxon>Pseudomonadati</taxon>
        <taxon>Pseudomonadota</taxon>
        <taxon>Gammaproteobacteria</taxon>
        <taxon>Pasteurellales</taxon>
        <taxon>Pasteurellaceae</taxon>
        <taxon>Phocoenobacter</taxon>
    </lineage>
</organism>
<sequence length="352" mass="38696">MKKNILIVLSLILFTCFNAFANKVKLDSYYIGFKKINIKSEQTSEAFPVALVYPTNESSKIVKFGHFKMNLSVGANIADGKFPLIIVSHGSGESHLGHKSIAFELVKNGYIVGMPLHPNNNFRNNSAEGTIQNWKNRPLHIKATINSILSNNKILNHINVDKIGIVGHSAGGYTALAAAGGKADTSHIINLCINNPKINEPFCGLVKENKLPSESILNIGDKRIKALVLMAPVGILFKSENALSNINIPTFLLRAEKDQELTEPYQSTVIAQNYKNKELLIDCTVPNAGHYSFITPFPDSIKGELGIIAQDPKGFDRKMFHKVLSSDIANFFDDVLKLKMNEGFGAKSCLVN</sequence>
<reference evidence="5" key="1">
    <citation type="journal article" date="2023" name="Front. Microbiol.">
        <title>Phylogeography and host specificity of Pasteurellaceae pathogenic to sea-farmed fish in the north-east Atlantic.</title>
        <authorList>
            <person name="Gulla S."/>
            <person name="Colquhoun D.J."/>
            <person name="Olsen A.B."/>
            <person name="Spilsberg B."/>
            <person name="Lagesen K."/>
            <person name="Aakesson C.P."/>
            <person name="Strom S."/>
            <person name="Manji F."/>
            <person name="Birkbeck T.H."/>
            <person name="Nilsen H.K."/>
        </authorList>
    </citation>
    <scope>NUCLEOTIDE SEQUENCE</scope>
    <source>
        <strain evidence="5">98B1</strain>
    </source>
</reference>
<evidence type="ECO:0000313" key="6">
    <source>
        <dbReference type="Proteomes" id="UP001231736"/>
    </source>
</evidence>
<name>A0AAJ6NC10_9PAST</name>
<dbReference type="PANTHER" id="PTHR10272">
    <property type="entry name" value="PLATELET-ACTIVATING FACTOR ACETYLHYDROLASE"/>
    <property type="match status" value="1"/>
</dbReference>
<dbReference type="RefSeq" id="WP_306387280.1">
    <property type="nucleotide sequence ID" value="NZ_JASAYT010000001.1"/>
</dbReference>
<keyword evidence="2" id="KW-0442">Lipid degradation</keyword>
<gene>
    <name evidence="5" type="ORF">QJU97_00195</name>
</gene>
<keyword evidence="3" id="KW-0443">Lipid metabolism</keyword>
<dbReference type="InterPro" id="IPR029058">
    <property type="entry name" value="AB_hydrolase_fold"/>
</dbReference>
<dbReference type="EMBL" id="JASAYT010000001">
    <property type="protein sequence ID" value="MDP8173886.1"/>
    <property type="molecule type" value="Genomic_DNA"/>
</dbReference>
<evidence type="ECO:0000256" key="1">
    <source>
        <dbReference type="ARBA" id="ARBA00022801"/>
    </source>
</evidence>
<protein>
    <recommendedName>
        <fullName evidence="7">Dienelactone hydrolase</fullName>
    </recommendedName>
</protein>
<keyword evidence="4" id="KW-0732">Signal</keyword>
<dbReference type="Gene3D" id="3.40.50.1820">
    <property type="entry name" value="alpha/beta hydrolase"/>
    <property type="match status" value="1"/>
</dbReference>
<dbReference type="Pfam" id="PF07224">
    <property type="entry name" value="Chlorophyllase"/>
    <property type="match status" value="1"/>
</dbReference>
<dbReference type="PIRSF" id="PIRSF031982">
    <property type="entry name" value="UCP031982_abhydr"/>
    <property type="match status" value="1"/>
</dbReference>
<dbReference type="AlphaFoldDB" id="A0AAJ6NC10"/>
<evidence type="ECO:0000256" key="4">
    <source>
        <dbReference type="SAM" id="SignalP"/>
    </source>
</evidence>
<evidence type="ECO:0008006" key="7">
    <source>
        <dbReference type="Google" id="ProtNLM"/>
    </source>
</evidence>
<dbReference type="GO" id="GO:0003847">
    <property type="term" value="F:1-alkyl-2-acetylglycerophosphocholine esterase activity"/>
    <property type="evidence" value="ECO:0007669"/>
    <property type="project" value="TreeGrafter"/>
</dbReference>
<comment type="caution">
    <text evidence="5">The sequence shown here is derived from an EMBL/GenBank/DDBJ whole genome shotgun (WGS) entry which is preliminary data.</text>
</comment>
<dbReference type="InterPro" id="IPR016986">
    <property type="entry name" value="UCP031982_abhydr"/>
</dbReference>
<dbReference type="GO" id="GO:0016042">
    <property type="term" value="P:lipid catabolic process"/>
    <property type="evidence" value="ECO:0007669"/>
    <property type="project" value="UniProtKB-KW"/>
</dbReference>
<dbReference type="InterPro" id="IPR017395">
    <property type="entry name" value="Chlorophyllase-like"/>
</dbReference>
<feature type="signal peptide" evidence="4">
    <location>
        <begin position="1"/>
        <end position="21"/>
    </location>
</feature>
<feature type="chain" id="PRO_5042553874" description="Dienelactone hydrolase" evidence="4">
    <location>
        <begin position="22"/>
        <end position="352"/>
    </location>
</feature>
<evidence type="ECO:0000313" key="5">
    <source>
        <dbReference type="EMBL" id="MDP8173886.1"/>
    </source>
</evidence>